<feature type="transmembrane region" description="Helical" evidence="1">
    <location>
        <begin position="607"/>
        <end position="633"/>
    </location>
</feature>
<feature type="transmembrane region" description="Helical" evidence="1">
    <location>
        <begin position="462"/>
        <end position="482"/>
    </location>
</feature>
<accession>A0AAE3KLK5</accession>
<dbReference type="EMBL" id="JAMTCK010000007">
    <property type="protein sequence ID" value="MCP2166643.1"/>
    <property type="molecule type" value="Genomic_DNA"/>
</dbReference>
<reference evidence="3" key="1">
    <citation type="submission" date="2022-06" db="EMBL/GenBank/DDBJ databases">
        <title>Genomic Encyclopedia of Archaeal and Bacterial Type Strains, Phase II (KMG-II): from individual species to whole genera.</title>
        <authorList>
            <person name="Goeker M."/>
        </authorList>
    </citation>
    <scope>NUCLEOTIDE SEQUENCE</scope>
    <source>
        <strain evidence="3">DSM 43935</strain>
    </source>
</reference>
<dbReference type="Pfam" id="PF05729">
    <property type="entry name" value="NACHT"/>
    <property type="match status" value="1"/>
</dbReference>
<feature type="transmembrane region" description="Helical" evidence="1">
    <location>
        <begin position="35"/>
        <end position="52"/>
    </location>
</feature>
<feature type="domain" description="NACHT" evidence="2">
    <location>
        <begin position="146"/>
        <end position="300"/>
    </location>
</feature>
<evidence type="ECO:0000259" key="2">
    <source>
        <dbReference type="Pfam" id="PF05729"/>
    </source>
</evidence>
<dbReference type="InterPro" id="IPR007111">
    <property type="entry name" value="NACHT_NTPase"/>
</dbReference>
<dbReference type="InterPro" id="IPR027417">
    <property type="entry name" value="P-loop_NTPase"/>
</dbReference>
<keyword evidence="1" id="KW-1133">Transmembrane helix</keyword>
<dbReference type="Proteomes" id="UP001206128">
    <property type="component" value="Unassembled WGS sequence"/>
</dbReference>
<feature type="transmembrane region" description="Helical" evidence="1">
    <location>
        <begin position="435"/>
        <end position="456"/>
    </location>
</feature>
<dbReference type="SUPFAM" id="SSF52540">
    <property type="entry name" value="P-loop containing nucleoside triphosphate hydrolases"/>
    <property type="match status" value="1"/>
</dbReference>
<organism evidence="3 4">
    <name type="scientific">Goodfellowiella coeruleoviolacea</name>
    <dbReference type="NCBI Taxonomy" id="334858"/>
    <lineage>
        <taxon>Bacteria</taxon>
        <taxon>Bacillati</taxon>
        <taxon>Actinomycetota</taxon>
        <taxon>Actinomycetes</taxon>
        <taxon>Pseudonocardiales</taxon>
        <taxon>Pseudonocardiaceae</taxon>
        <taxon>Goodfellowiella</taxon>
    </lineage>
</organism>
<protein>
    <submittedName>
        <fullName evidence="3">NACHT domain-containing protein</fullName>
    </submittedName>
</protein>
<evidence type="ECO:0000313" key="3">
    <source>
        <dbReference type="EMBL" id="MCP2166643.1"/>
    </source>
</evidence>
<sequence length="692" mass="73392">MRALSTAAAAAITVTLAAAVGLVWVENGREPLTGLVTVGCCVLAVLTWVWAGPGRRPSASTRAQLTEARDSLARAVRAQWAAEASSRNLHDPQPLRLRWTLTRRPVADHPRTALGSAVLAGTPAPGPDSDLDRLVDFFERLPSGRMVILGEPGGGKTVAAVLLVLGALSRRRPDGPVPVLLSLSTWNPTGENFYAWARRRLGEDYPWLGDDRTYGATALAELAGDGSVVYVLDGLDEIDENLRFPAVRELNQVLHGGQRLVLTCRAEEYQDTVVGNDVLTGAAVVELGPVRVDDLETYLRLATPPDGRQQRWNRVFEHLREQPDSALASALTTPLMASLAGLVYSRWDADPGRLLEPRDFPDRAAIEQHLLDQVIPIAFSAQPVAPPDAPSARRRHRRWDPDQAARWLAFLAVQPCRGSGRDLEWWQLHRAVPRAVIGLWVGVAAGAVCGLASGIVGGLVGGLSAALVFGLLAGCVTVLLGPGTPSRLDIRVRRRQRPLLDELLTGLAGGVAVGLAIGLVGGLAVGLVVGVTSGLAVGLAYGLVFGLADGLASWLAAPTQATHPVSPVSLLRRDRLVATVRGTAIGVAGGLVSGTACTLVFGPAAAIPGAISGGVAGVLARGLMGTAWAWFLVARTVLAVRRRLPWRLVGFLQDAYARGVLRQAGSAYQFRHARMQDRLATRPPDGPGRRTG</sequence>
<evidence type="ECO:0000256" key="1">
    <source>
        <dbReference type="SAM" id="Phobius"/>
    </source>
</evidence>
<evidence type="ECO:0000313" key="4">
    <source>
        <dbReference type="Proteomes" id="UP001206128"/>
    </source>
</evidence>
<feature type="transmembrane region" description="Helical" evidence="1">
    <location>
        <begin position="503"/>
        <end position="529"/>
    </location>
</feature>
<keyword evidence="1" id="KW-0812">Transmembrane</keyword>
<dbReference type="AlphaFoldDB" id="A0AAE3KLK5"/>
<proteinExistence type="predicted"/>
<name>A0AAE3KLK5_9PSEU</name>
<keyword evidence="4" id="KW-1185">Reference proteome</keyword>
<feature type="transmembrane region" description="Helical" evidence="1">
    <location>
        <begin position="578"/>
        <end position="601"/>
    </location>
</feature>
<gene>
    <name evidence="3" type="ORF">LX83_003511</name>
</gene>
<feature type="transmembrane region" description="Helical" evidence="1">
    <location>
        <begin position="535"/>
        <end position="557"/>
    </location>
</feature>
<keyword evidence="1" id="KW-0472">Membrane</keyword>
<comment type="caution">
    <text evidence="3">The sequence shown here is derived from an EMBL/GenBank/DDBJ whole genome shotgun (WGS) entry which is preliminary data.</text>
</comment>
<dbReference type="Gene3D" id="3.40.50.300">
    <property type="entry name" value="P-loop containing nucleotide triphosphate hydrolases"/>
    <property type="match status" value="1"/>
</dbReference>